<dbReference type="PANTHER" id="PTHR30349">
    <property type="entry name" value="PHAGE INTEGRASE-RELATED"/>
    <property type="match status" value="1"/>
</dbReference>
<dbReference type="InterPro" id="IPR004107">
    <property type="entry name" value="Integrase_SAM-like_N"/>
</dbReference>
<proteinExistence type="predicted"/>
<dbReference type="InterPro" id="IPR011010">
    <property type="entry name" value="DNA_brk_join_enz"/>
</dbReference>
<organism evidence="7 8">
    <name type="scientific">Parafrankia irregularis</name>
    <dbReference type="NCBI Taxonomy" id="795642"/>
    <lineage>
        <taxon>Bacteria</taxon>
        <taxon>Bacillati</taxon>
        <taxon>Actinomycetota</taxon>
        <taxon>Actinomycetes</taxon>
        <taxon>Frankiales</taxon>
        <taxon>Frankiaceae</taxon>
        <taxon>Parafrankia</taxon>
    </lineage>
</organism>
<evidence type="ECO:0000256" key="3">
    <source>
        <dbReference type="ARBA" id="ARBA00023172"/>
    </source>
</evidence>
<evidence type="ECO:0000259" key="5">
    <source>
        <dbReference type="PROSITE" id="PS51898"/>
    </source>
</evidence>
<keyword evidence="1" id="KW-0229">DNA integration</keyword>
<evidence type="ECO:0000256" key="2">
    <source>
        <dbReference type="ARBA" id="ARBA00023125"/>
    </source>
</evidence>
<keyword evidence="8" id="KW-1185">Reference proteome</keyword>
<dbReference type="Gene3D" id="1.10.150.130">
    <property type="match status" value="1"/>
</dbReference>
<dbReference type="CDD" id="cd00397">
    <property type="entry name" value="DNA_BRE_C"/>
    <property type="match status" value="1"/>
</dbReference>
<evidence type="ECO:0000313" key="8">
    <source>
        <dbReference type="Proteomes" id="UP000198802"/>
    </source>
</evidence>
<dbReference type="Pfam" id="PF00589">
    <property type="entry name" value="Phage_integrase"/>
    <property type="match status" value="1"/>
</dbReference>
<evidence type="ECO:0000256" key="1">
    <source>
        <dbReference type="ARBA" id="ARBA00022908"/>
    </source>
</evidence>
<protein>
    <submittedName>
        <fullName evidence="7">Site-specific recombinase XerD</fullName>
    </submittedName>
</protein>
<dbReference type="PROSITE" id="PS51900">
    <property type="entry name" value="CB"/>
    <property type="match status" value="1"/>
</dbReference>
<dbReference type="SUPFAM" id="SSF56349">
    <property type="entry name" value="DNA breaking-rejoining enzymes"/>
    <property type="match status" value="1"/>
</dbReference>
<dbReference type="InterPro" id="IPR050090">
    <property type="entry name" value="Tyrosine_recombinase_XerCD"/>
</dbReference>
<dbReference type="RefSeq" id="WP_091285196.1">
    <property type="nucleotide sequence ID" value="NZ_FAOZ01000039.1"/>
</dbReference>
<sequence>MEAVDHGSWPSLVRQWRRSLDARTISPQTIRLYLGTACDLIQHLAEHGGPGDPLKLERRHIEAFLADYAADHAPATVSLVYRALQQFASWLVEEEDLDVNPMGRMRPPVVPEKSVPVLTDEQLRALLAGCAGRDVISRRDEAIIRLLMDTGGRRAEIANLTVEDVDFGQDVIHIVAKGRRPRVVPFGSKTGIALERYMRLRARDRWADLPNLWLSERSRGPLTPNGINQMLKRRGKAIGVPGLHPHQFRHTNAHAWLAAGGGETDLMRNMGWQSPAMLRRYGASVADERARDAHRRLRLGDLYLGPLLGPALNGPGQTSTCFSSEKCHPPI</sequence>
<dbReference type="InterPro" id="IPR013762">
    <property type="entry name" value="Integrase-like_cat_sf"/>
</dbReference>
<evidence type="ECO:0000259" key="6">
    <source>
        <dbReference type="PROSITE" id="PS51900"/>
    </source>
</evidence>
<feature type="domain" description="Tyr recombinase" evidence="5">
    <location>
        <begin position="113"/>
        <end position="295"/>
    </location>
</feature>
<dbReference type="GO" id="GO:0003677">
    <property type="term" value="F:DNA binding"/>
    <property type="evidence" value="ECO:0007669"/>
    <property type="project" value="UniProtKB-UniRule"/>
</dbReference>
<gene>
    <name evidence="7" type="ORF">Ga0074812_13918</name>
</gene>
<dbReference type="InterPro" id="IPR010998">
    <property type="entry name" value="Integrase_recombinase_N"/>
</dbReference>
<dbReference type="InterPro" id="IPR044068">
    <property type="entry name" value="CB"/>
</dbReference>
<dbReference type="PROSITE" id="PS51898">
    <property type="entry name" value="TYR_RECOMBINASE"/>
    <property type="match status" value="1"/>
</dbReference>
<dbReference type="Gene3D" id="1.10.443.10">
    <property type="entry name" value="Intergrase catalytic core"/>
    <property type="match status" value="1"/>
</dbReference>
<keyword evidence="2 4" id="KW-0238">DNA-binding</keyword>
<dbReference type="Pfam" id="PF13495">
    <property type="entry name" value="Phage_int_SAM_4"/>
    <property type="match status" value="1"/>
</dbReference>
<reference evidence="8" key="1">
    <citation type="submission" date="2015-11" db="EMBL/GenBank/DDBJ databases">
        <authorList>
            <person name="Varghese N."/>
        </authorList>
    </citation>
    <scope>NUCLEOTIDE SEQUENCE [LARGE SCALE GENOMIC DNA]</scope>
    <source>
        <strain evidence="8">DSM 45899</strain>
    </source>
</reference>
<feature type="domain" description="Core-binding (CB)" evidence="6">
    <location>
        <begin position="7"/>
        <end position="92"/>
    </location>
</feature>
<name>A0A0S4QXP0_9ACTN</name>
<dbReference type="EMBL" id="FAOZ01000039">
    <property type="protein sequence ID" value="CUU60385.1"/>
    <property type="molecule type" value="Genomic_DNA"/>
</dbReference>
<dbReference type="GO" id="GO:0006310">
    <property type="term" value="P:DNA recombination"/>
    <property type="evidence" value="ECO:0007669"/>
    <property type="project" value="UniProtKB-KW"/>
</dbReference>
<dbReference type="AlphaFoldDB" id="A0A0S4QXP0"/>
<dbReference type="GO" id="GO:0015074">
    <property type="term" value="P:DNA integration"/>
    <property type="evidence" value="ECO:0007669"/>
    <property type="project" value="UniProtKB-KW"/>
</dbReference>
<dbReference type="InterPro" id="IPR002104">
    <property type="entry name" value="Integrase_catalytic"/>
</dbReference>
<accession>A0A0S4QXP0</accession>
<dbReference type="Proteomes" id="UP000198802">
    <property type="component" value="Unassembled WGS sequence"/>
</dbReference>
<evidence type="ECO:0000256" key="4">
    <source>
        <dbReference type="PROSITE-ProRule" id="PRU01248"/>
    </source>
</evidence>
<keyword evidence="3" id="KW-0233">DNA recombination</keyword>
<evidence type="ECO:0000313" key="7">
    <source>
        <dbReference type="EMBL" id="CUU60385.1"/>
    </source>
</evidence>